<dbReference type="FunFam" id="2.40.50.140:FF:000438">
    <property type="entry name" value="DNA repair protein BRCA2, putative"/>
    <property type="match status" value="1"/>
</dbReference>
<feature type="compositionally biased region" description="Basic and acidic residues" evidence="1">
    <location>
        <begin position="61"/>
        <end position="71"/>
    </location>
</feature>
<protein>
    <recommendedName>
        <fullName evidence="2">BRCA2 OB1 domain-containing protein</fullName>
    </recommendedName>
</protein>
<dbReference type="GO" id="GO:0000724">
    <property type="term" value="P:double-strand break repair via homologous recombination"/>
    <property type="evidence" value="ECO:0007669"/>
    <property type="project" value="InterPro"/>
</dbReference>
<feature type="domain" description="BRCA2 OB1" evidence="2">
    <location>
        <begin position="461"/>
        <end position="572"/>
    </location>
</feature>
<organism evidence="3">
    <name type="scientific">Trypanosoma congolense (strain IL3000)</name>
    <dbReference type="NCBI Taxonomy" id="1068625"/>
    <lineage>
        <taxon>Eukaryota</taxon>
        <taxon>Discoba</taxon>
        <taxon>Euglenozoa</taxon>
        <taxon>Kinetoplastea</taxon>
        <taxon>Metakinetoplastina</taxon>
        <taxon>Trypanosomatida</taxon>
        <taxon>Trypanosomatidae</taxon>
        <taxon>Trypanosoma</taxon>
        <taxon>Nannomonas</taxon>
    </lineage>
</organism>
<dbReference type="PANTHER" id="PTHR11289:SF0">
    <property type="entry name" value="BREAST CANCER TYPE 2 SUSCEPTIBILITY PROTEIN"/>
    <property type="match status" value="1"/>
</dbReference>
<dbReference type="SUPFAM" id="SSF50249">
    <property type="entry name" value="Nucleic acid-binding proteins"/>
    <property type="match status" value="1"/>
</dbReference>
<dbReference type="InterPro" id="IPR015525">
    <property type="entry name" value="BRCA2"/>
</dbReference>
<dbReference type="VEuPathDB" id="TriTrypDB:TcIL3000_1_180"/>
<dbReference type="GO" id="GO:0006355">
    <property type="term" value="P:regulation of DNA-templated transcription"/>
    <property type="evidence" value="ECO:0007669"/>
    <property type="project" value="TreeGrafter"/>
</dbReference>
<dbReference type="EMBL" id="HE575314">
    <property type="protein sequence ID" value="CCC89260.1"/>
    <property type="molecule type" value="Genomic_DNA"/>
</dbReference>
<name>G0UIR0_TRYCI</name>
<dbReference type="Gene3D" id="2.40.50.140">
    <property type="entry name" value="Nucleic acid-binding proteins"/>
    <property type="match status" value="1"/>
</dbReference>
<gene>
    <name evidence="3" type="ORF">TCIL3000_1_180</name>
</gene>
<evidence type="ECO:0000259" key="2">
    <source>
        <dbReference type="Pfam" id="PF09103"/>
    </source>
</evidence>
<evidence type="ECO:0000313" key="3">
    <source>
        <dbReference type="EMBL" id="CCC89260.1"/>
    </source>
</evidence>
<dbReference type="PANTHER" id="PTHR11289">
    <property type="entry name" value="BREAST CANCER TYPE 2 SUSCEPTIBILITY PROTEIN BRCA2"/>
    <property type="match status" value="1"/>
</dbReference>
<dbReference type="AlphaFoldDB" id="G0UIR0"/>
<evidence type="ECO:0000256" key="1">
    <source>
        <dbReference type="SAM" id="MobiDB-lite"/>
    </source>
</evidence>
<feature type="region of interest" description="Disordered" evidence="1">
    <location>
        <begin position="37"/>
        <end position="77"/>
    </location>
</feature>
<dbReference type="CDD" id="cd04493">
    <property type="entry name" value="BRCA2DBD_OB1"/>
    <property type="match status" value="1"/>
</dbReference>
<feature type="compositionally biased region" description="Polar residues" evidence="1">
    <location>
        <begin position="38"/>
        <end position="60"/>
    </location>
</feature>
<sequence>MVFSQKSKGNICDVCSHVNKVDQMRCDKCSHIIGRRSYSGSTRNSSKLSTPRKSNHGANQSDEHEAAKGAENDSSVERTTTGVATLFSTAAGKTVSVSESSLRAARMKLGQELCADGSTLTEPPLQESGPGVATLFSTAAGKTVSVSESSLRAARMKLGQELCADGSTLTEPPLQESGPGVATLFSTAAGKTVSVSESSLRAARMKLGQELCADDEATVENTAQSESVGVPPPSTPVAGRRAKVSEPPLRSVGEAFPPNDERLLLSGATPAGVTAVAGPNGQSKNVGACLRQLRKPFVVPFAKVAPDTGKAQEAERSSISNTLRAKRRFNDGVTSTKHISFDVCMYRSMPLSSLPSIDDILNDSFSFKRLGCSLELLQLLEVQPGAEVVLPGSFRKALLSLGASAHWCTEEWCLQMMKSTLIKLRGLSLHCRPALPVFSAEHTLLYMCFKYNHEFVDGQRPALRKVTEGDVPAGSVMVVFFVSLSKDERLSPHTSTGVVSDGFYHVKVSLDVPLTNLLREGKLRRGQKVMMCGAKMLKKDNCTPLECMGEVVLSLSYNCVKPVEPCTALGLYHVCPPVVVPSAIDELGGMVPSLQGVVERVLPPFFIEQPFKRTRDTNARDGGSGGGKVVRNLLAQLKFHDRTSRGGNEEMCEAGKRQLMRVTSFSLTCMHKGDVVLQLWDDFSNGCATEALEEDTCAYPAEGSTIVVFALTPSRFRPSHPFHHAKVLYSRSPLDYRVLSPPDKGGTRLPERAVDSVAAEIVTGGPVDVAGLFVATATVSNFNSHVIAMLLDDWCPGKSSASYCVIDAPLATASKEITLAMPSAPFTPVIVQNASFIKRTEDLGNDCIHTLANEFTRVLTRPATPALRSVVDSLEQLRHTAKTCRVITSRCEELLRLRTLSEEAQSDVRRLACESVGIDVVTTTSSDTSTSRLPYYLREKEVPFKQGVTLPKEKVTVSSSTARESLVNDTPMPLAAAPLRHLFGNVVGFRLIKCHDSGRTERIDLFAVYVAGSSSESVSSDEPPAEDPQRSSHFEIDVQFGATTQQRLTAQINVPRVLHALLEPRITLQRACALAVDEVIPEYSICRAKQLEKWRGAREECWWRFLTRSCVVSARSHDLEAVLEPGDAVEWLASEWDILLEILSSEIRNCLFKFSVENGELTRAVFIREHCNIVNLMRK</sequence>
<accession>G0UIR0</accession>
<reference evidence="3" key="1">
    <citation type="journal article" date="2012" name="Proc. Natl. Acad. Sci. U.S.A.">
        <title>Antigenic diversity is generated by distinct evolutionary mechanisms in African trypanosome species.</title>
        <authorList>
            <person name="Jackson A.P."/>
            <person name="Berry A."/>
            <person name="Aslett M."/>
            <person name="Allison H.C."/>
            <person name="Burton P."/>
            <person name="Vavrova-Anderson J."/>
            <person name="Brown R."/>
            <person name="Browne H."/>
            <person name="Corton N."/>
            <person name="Hauser H."/>
            <person name="Gamble J."/>
            <person name="Gilderthorp R."/>
            <person name="Marcello L."/>
            <person name="McQuillan J."/>
            <person name="Otto T.D."/>
            <person name="Quail M.A."/>
            <person name="Sanders M.J."/>
            <person name="van Tonder A."/>
            <person name="Ginger M.L."/>
            <person name="Field M.C."/>
            <person name="Barry J.D."/>
            <person name="Hertz-Fowler C."/>
            <person name="Berriman M."/>
        </authorList>
    </citation>
    <scope>NUCLEOTIDE SEQUENCE</scope>
    <source>
        <strain evidence="3">IL3000</strain>
    </source>
</reference>
<dbReference type="Pfam" id="PF09103">
    <property type="entry name" value="BRCA-2_OB1"/>
    <property type="match status" value="1"/>
</dbReference>
<dbReference type="InterPro" id="IPR012340">
    <property type="entry name" value="NA-bd_OB-fold"/>
</dbReference>
<dbReference type="InterPro" id="IPR015187">
    <property type="entry name" value="BRCA2_OB_1"/>
</dbReference>
<feature type="region of interest" description="Disordered" evidence="1">
    <location>
        <begin position="219"/>
        <end position="256"/>
    </location>
</feature>
<proteinExistence type="predicted"/>